<dbReference type="InterPro" id="IPR000209">
    <property type="entry name" value="Peptidase_S8/S53_dom"/>
</dbReference>
<gene>
    <name evidence="8" type="ORF">ACFSW4_04480</name>
</gene>
<keyword evidence="4 5" id="KW-0720">Serine protease</keyword>
<dbReference type="Gene3D" id="3.40.50.200">
    <property type="entry name" value="Peptidase S8/S53 domain"/>
    <property type="match status" value="1"/>
</dbReference>
<evidence type="ECO:0000256" key="5">
    <source>
        <dbReference type="PROSITE-ProRule" id="PRU01240"/>
    </source>
</evidence>
<evidence type="ECO:0000259" key="7">
    <source>
        <dbReference type="Pfam" id="PF00082"/>
    </source>
</evidence>
<organism evidence="8 9">
    <name type="scientific">Piscibacillus salipiscarius</name>
    <dbReference type="NCBI Taxonomy" id="299480"/>
    <lineage>
        <taxon>Bacteria</taxon>
        <taxon>Bacillati</taxon>
        <taxon>Bacillota</taxon>
        <taxon>Bacilli</taxon>
        <taxon>Bacillales</taxon>
        <taxon>Bacillaceae</taxon>
        <taxon>Piscibacillus</taxon>
    </lineage>
</organism>
<comment type="caution">
    <text evidence="8">The sequence shown here is derived from an EMBL/GenBank/DDBJ whole genome shotgun (WGS) entry which is preliminary data.</text>
</comment>
<dbReference type="CDD" id="cd07487">
    <property type="entry name" value="Peptidases_S8_1"/>
    <property type="match status" value="1"/>
</dbReference>
<evidence type="ECO:0000313" key="9">
    <source>
        <dbReference type="Proteomes" id="UP001597452"/>
    </source>
</evidence>
<proteinExistence type="inferred from homology"/>
<evidence type="ECO:0000256" key="6">
    <source>
        <dbReference type="RuleBase" id="RU003355"/>
    </source>
</evidence>
<dbReference type="EMBL" id="JBHUMZ010000013">
    <property type="protein sequence ID" value="MFD2638123.1"/>
    <property type="molecule type" value="Genomic_DNA"/>
</dbReference>
<dbReference type="PROSITE" id="PS00136">
    <property type="entry name" value="SUBTILASE_ASP"/>
    <property type="match status" value="1"/>
</dbReference>
<protein>
    <submittedName>
        <fullName evidence="8">S8 family peptidase</fullName>
        <ecNumber evidence="8">3.4.-.-</ecNumber>
    </submittedName>
</protein>
<dbReference type="InterPro" id="IPR022398">
    <property type="entry name" value="Peptidase_S8_His-AS"/>
</dbReference>
<name>A0ABW5Q828_9BACI</name>
<dbReference type="RefSeq" id="WP_377327716.1">
    <property type="nucleotide sequence ID" value="NZ_JBHUMZ010000013.1"/>
</dbReference>
<dbReference type="Proteomes" id="UP001597452">
    <property type="component" value="Unassembled WGS sequence"/>
</dbReference>
<dbReference type="InterPro" id="IPR050131">
    <property type="entry name" value="Peptidase_S8_subtilisin-like"/>
</dbReference>
<dbReference type="InterPro" id="IPR036852">
    <property type="entry name" value="Peptidase_S8/S53_dom_sf"/>
</dbReference>
<comment type="similarity">
    <text evidence="1 5 6">Belongs to the peptidase S8 family.</text>
</comment>
<evidence type="ECO:0000256" key="1">
    <source>
        <dbReference type="ARBA" id="ARBA00011073"/>
    </source>
</evidence>
<evidence type="ECO:0000313" key="8">
    <source>
        <dbReference type="EMBL" id="MFD2638123.1"/>
    </source>
</evidence>
<dbReference type="InterPro" id="IPR015500">
    <property type="entry name" value="Peptidase_S8_subtilisin-rel"/>
</dbReference>
<evidence type="ECO:0000256" key="2">
    <source>
        <dbReference type="ARBA" id="ARBA00022670"/>
    </source>
</evidence>
<feature type="active site" description="Charge relay system" evidence="5">
    <location>
        <position position="189"/>
    </location>
</feature>
<sequence length="440" mass="48105">MFQLSMIQAIRHHAHKLDRRLRDDLLHMYQPFKYTPCFLHKYMDKIFKKSKRYNVIVQFDQSSCDLVEELNNIDKVTDRHFGCRMEKVLTVIGCCQAKLTPDALVDLLDNCPKVKKVYADRQVLAFLDVATPTVGAKNSEGSDLPYTGDGVNVAVLDTGVHQHPDLDGRIVEFVDLVNQNNDAYDDNGHGTHCAGDVAGNGAMSEGQYQGPATKANIIGIKVLDKMGSGSLSTVMEGVQWCIDHKDRLNIGVISMSLGTPASRSYPTEDDDPMVQIVEAAWDAGIVVCVAAGNEGPDQQSIASPGISNKVITVGAMDDRGTIERQDDRIAEFSSRGPTIYNEVKPDVVAPGVDIISLRSPNSYIDRLQKSARVGEYYFTMSGTSMATPICAGVVALILEQNPSLSPDEVKNVLMETAESLGDRNTYGAGYIQADRALLNN</sequence>
<keyword evidence="9" id="KW-1185">Reference proteome</keyword>
<feature type="active site" description="Charge relay system" evidence="5">
    <location>
        <position position="157"/>
    </location>
</feature>
<dbReference type="InterPro" id="IPR023827">
    <property type="entry name" value="Peptidase_S8_Asp-AS"/>
</dbReference>
<accession>A0ABW5Q828</accession>
<dbReference type="PRINTS" id="PR00723">
    <property type="entry name" value="SUBTILISIN"/>
</dbReference>
<keyword evidence="3 5" id="KW-0378">Hydrolase</keyword>
<evidence type="ECO:0000256" key="3">
    <source>
        <dbReference type="ARBA" id="ARBA00022801"/>
    </source>
</evidence>
<dbReference type="PROSITE" id="PS00137">
    <property type="entry name" value="SUBTILASE_HIS"/>
    <property type="match status" value="1"/>
</dbReference>
<evidence type="ECO:0000256" key="4">
    <source>
        <dbReference type="ARBA" id="ARBA00022825"/>
    </source>
</evidence>
<dbReference type="GO" id="GO:0016787">
    <property type="term" value="F:hydrolase activity"/>
    <property type="evidence" value="ECO:0007669"/>
    <property type="project" value="UniProtKB-KW"/>
</dbReference>
<feature type="active site" description="Charge relay system" evidence="5">
    <location>
        <position position="384"/>
    </location>
</feature>
<feature type="domain" description="Peptidase S8/S53" evidence="7">
    <location>
        <begin position="148"/>
        <end position="429"/>
    </location>
</feature>
<dbReference type="EC" id="3.4.-.-" evidence="8"/>
<dbReference type="PROSITE" id="PS51892">
    <property type="entry name" value="SUBTILASE"/>
    <property type="match status" value="1"/>
</dbReference>
<dbReference type="PANTHER" id="PTHR43806:SF65">
    <property type="entry name" value="SERINE PROTEASE APRX"/>
    <property type="match status" value="1"/>
</dbReference>
<dbReference type="InterPro" id="IPR023828">
    <property type="entry name" value="Peptidase_S8_Ser-AS"/>
</dbReference>
<dbReference type="PANTHER" id="PTHR43806">
    <property type="entry name" value="PEPTIDASE S8"/>
    <property type="match status" value="1"/>
</dbReference>
<dbReference type="PROSITE" id="PS00138">
    <property type="entry name" value="SUBTILASE_SER"/>
    <property type="match status" value="1"/>
</dbReference>
<dbReference type="Pfam" id="PF00082">
    <property type="entry name" value="Peptidase_S8"/>
    <property type="match status" value="1"/>
</dbReference>
<keyword evidence="2 5" id="KW-0645">Protease</keyword>
<reference evidence="9" key="1">
    <citation type="journal article" date="2019" name="Int. J. Syst. Evol. Microbiol.">
        <title>The Global Catalogue of Microorganisms (GCM) 10K type strain sequencing project: providing services to taxonomists for standard genome sequencing and annotation.</title>
        <authorList>
            <consortium name="The Broad Institute Genomics Platform"/>
            <consortium name="The Broad Institute Genome Sequencing Center for Infectious Disease"/>
            <person name="Wu L."/>
            <person name="Ma J."/>
        </authorList>
    </citation>
    <scope>NUCLEOTIDE SEQUENCE [LARGE SCALE GENOMIC DNA]</scope>
    <source>
        <strain evidence="9">TISTR 1571</strain>
    </source>
</reference>
<dbReference type="SUPFAM" id="SSF52743">
    <property type="entry name" value="Subtilisin-like"/>
    <property type="match status" value="1"/>
</dbReference>